<feature type="region of interest" description="Disordered" evidence="1">
    <location>
        <begin position="33"/>
        <end position="66"/>
    </location>
</feature>
<evidence type="ECO:0000256" key="1">
    <source>
        <dbReference type="SAM" id="MobiDB-lite"/>
    </source>
</evidence>
<evidence type="ECO:0000313" key="2">
    <source>
        <dbReference type="EMBL" id="MCF2531438.1"/>
    </source>
</evidence>
<keyword evidence="3" id="KW-1185">Reference proteome</keyword>
<dbReference type="Proteomes" id="UP001165378">
    <property type="component" value="Unassembled WGS sequence"/>
</dbReference>
<dbReference type="AlphaFoldDB" id="A0AA41Q4K3"/>
<comment type="caution">
    <text evidence="2">The sequence shown here is derived from an EMBL/GenBank/DDBJ whole genome shotgun (WGS) entry which is preliminary data.</text>
</comment>
<reference evidence="2" key="1">
    <citation type="submission" date="2022-01" db="EMBL/GenBank/DDBJ databases">
        <title>Genome-Based Taxonomic Classification of the Phylum Actinobacteria.</title>
        <authorList>
            <person name="Gao Y."/>
        </authorList>
    </citation>
    <scope>NUCLEOTIDE SEQUENCE</scope>
    <source>
        <strain evidence="2">KLBMP 8922</strain>
    </source>
</reference>
<gene>
    <name evidence="2" type="ORF">LZ495_30055</name>
</gene>
<proteinExistence type="predicted"/>
<organism evidence="2 3">
    <name type="scientific">Yinghuangia soli</name>
    <dbReference type="NCBI Taxonomy" id="2908204"/>
    <lineage>
        <taxon>Bacteria</taxon>
        <taxon>Bacillati</taxon>
        <taxon>Actinomycetota</taxon>
        <taxon>Actinomycetes</taxon>
        <taxon>Kitasatosporales</taxon>
        <taxon>Streptomycetaceae</taxon>
        <taxon>Yinghuangia</taxon>
    </lineage>
</organism>
<evidence type="ECO:0000313" key="3">
    <source>
        <dbReference type="Proteomes" id="UP001165378"/>
    </source>
</evidence>
<protein>
    <submittedName>
        <fullName evidence="2">Uncharacterized protein</fullName>
    </submittedName>
</protein>
<dbReference type="RefSeq" id="WP_235056092.1">
    <property type="nucleotide sequence ID" value="NZ_JAKFHA010000024.1"/>
</dbReference>
<accession>A0AA41Q4K3</accession>
<dbReference type="EMBL" id="JAKFHA010000024">
    <property type="protein sequence ID" value="MCF2531438.1"/>
    <property type="molecule type" value="Genomic_DNA"/>
</dbReference>
<sequence length="66" mass="6865">MSFEITVITPDGKPAEPRRVDAATARTLIDQAAADGQQLRIRPTSAAHAAEPESGRESLPAAGAPQ</sequence>
<name>A0AA41Q4K3_9ACTN</name>